<dbReference type="EMBL" id="KI691834">
    <property type="protein sequence ID" value="ETM51358.1"/>
    <property type="molecule type" value="Genomic_DNA"/>
</dbReference>
<gene>
    <name evidence="1" type="ORF">L914_04801</name>
</gene>
<sequence>MSTSPYPFTTYGPQNYGLGYFSPADCTDAGINCTYQRFPNFDFLRQAFASFGQPLPVSRSVVNVANNSTFVRSAAGDDYGKSKH</sequence>
<protein>
    <submittedName>
        <fullName evidence="1">Uncharacterized protein</fullName>
    </submittedName>
</protein>
<evidence type="ECO:0000313" key="1">
    <source>
        <dbReference type="EMBL" id="ETM51358.1"/>
    </source>
</evidence>
<name>W2NTT6_PHYNI</name>
<organism evidence="1">
    <name type="scientific">Phytophthora nicotianae</name>
    <name type="common">Potato buckeye rot agent</name>
    <name type="synonym">Phytophthora parasitica</name>
    <dbReference type="NCBI Taxonomy" id="4792"/>
    <lineage>
        <taxon>Eukaryota</taxon>
        <taxon>Sar</taxon>
        <taxon>Stramenopiles</taxon>
        <taxon>Oomycota</taxon>
        <taxon>Peronosporomycetes</taxon>
        <taxon>Peronosporales</taxon>
        <taxon>Peronosporaceae</taxon>
        <taxon>Phytophthora</taxon>
    </lineage>
</organism>
<proteinExistence type="predicted"/>
<accession>W2NTT6</accession>
<dbReference type="Proteomes" id="UP000054532">
    <property type="component" value="Unassembled WGS sequence"/>
</dbReference>
<dbReference type="AlphaFoldDB" id="W2NTT6"/>
<reference evidence="1" key="1">
    <citation type="submission" date="2013-11" db="EMBL/GenBank/DDBJ databases">
        <title>The Genome Sequence of Phytophthora parasitica IAC_01/95.</title>
        <authorList>
            <consortium name="The Broad Institute Genomics Platform"/>
            <person name="Russ C."/>
            <person name="Tyler B."/>
            <person name="Panabieres F."/>
            <person name="Shan W."/>
            <person name="Tripathy S."/>
            <person name="Grunwald N."/>
            <person name="Machado M."/>
            <person name="Johnson C.S."/>
            <person name="Arredondo F."/>
            <person name="Hong C."/>
            <person name="Coffey M."/>
            <person name="Young S.K."/>
            <person name="Zeng Q."/>
            <person name="Gargeya S."/>
            <person name="Fitzgerald M."/>
            <person name="Abouelleil A."/>
            <person name="Alvarado L."/>
            <person name="Chapman S.B."/>
            <person name="Gainer-Dewar J."/>
            <person name="Goldberg J."/>
            <person name="Griggs A."/>
            <person name="Gujja S."/>
            <person name="Hansen M."/>
            <person name="Howarth C."/>
            <person name="Imamovic A."/>
            <person name="Ireland A."/>
            <person name="Larimer J."/>
            <person name="McCowan C."/>
            <person name="Murphy C."/>
            <person name="Pearson M."/>
            <person name="Poon T.W."/>
            <person name="Priest M."/>
            <person name="Roberts A."/>
            <person name="Saif S."/>
            <person name="Shea T."/>
            <person name="Sykes S."/>
            <person name="Wortman J."/>
            <person name="Nusbaum C."/>
            <person name="Birren B."/>
        </authorList>
    </citation>
    <scope>NUCLEOTIDE SEQUENCE [LARGE SCALE GENOMIC DNA]</scope>
    <source>
        <strain evidence="1">IAC_01/95</strain>
    </source>
</reference>